<protein>
    <submittedName>
        <fullName evidence="1">Uncharacterized protein</fullName>
    </submittedName>
</protein>
<evidence type="ECO:0000313" key="2">
    <source>
        <dbReference type="Proteomes" id="UP000783287"/>
    </source>
</evidence>
<dbReference type="EMBL" id="JAGQLK010000022">
    <property type="protein sequence ID" value="MCA9383045.1"/>
    <property type="molecule type" value="Genomic_DNA"/>
</dbReference>
<name>A0A955L525_9BACT</name>
<dbReference type="AlphaFoldDB" id="A0A955L525"/>
<sequence>MLCPNCEANHALGQEIGKYPANVPGGKSFCWALMSLLPHSDPAVVLNAAQKAGCPYAEEINVNTGW</sequence>
<gene>
    <name evidence="1" type="ORF">KC909_01645</name>
</gene>
<organism evidence="1 2">
    <name type="scientific">Candidatus Dojkabacteria bacterium</name>
    <dbReference type="NCBI Taxonomy" id="2099670"/>
    <lineage>
        <taxon>Bacteria</taxon>
        <taxon>Candidatus Dojkabacteria</taxon>
    </lineage>
</organism>
<proteinExistence type="predicted"/>
<comment type="caution">
    <text evidence="1">The sequence shown here is derived from an EMBL/GenBank/DDBJ whole genome shotgun (WGS) entry which is preliminary data.</text>
</comment>
<dbReference type="Proteomes" id="UP000783287">
    <property type="component" value="Unassembled WGS sequence"/>
</dbReference>
<reference evidence="1" key="2">
    <citation type="journal article" date="2021" name="Microbiome">
        <title>Successional dynamics and alternative stable states in a saline activated sludge microbial community over 9 years.</title>
        <authorList>
            <person name="Wang Y."/>
            <person name="Ye J."/>
            <person name="Ju F."/>
            <person name="Liu L."/>
            <person name="Boyd J.A."/>
            <person name="Deng Y."/>
            <person name="Parks D.H."/>
            <person name="Jiang X."/>
            <person name="Yin X."/>
            <person name="Woodcroft B.J."/>
            <person name="Tyson G.W."/>
            <person name="Hugenholtz P."/>
            <person name="Polz M.F."/>
            <person name="Zhang T."/>
        </authorList>
    </citation>
    <scope>NUCLEOTIDE SEQUENCE</scope>
    <source>
        <strain evidence="1">HKST-UBA14</strain>
    </source>
</reference>
<reference evidence="1" key="1">
    <citation type="submission" date="2020-04" db="EMBL/GenBank/DDBJ databases">
        <authorList>
            <person name="Zhang T."/>
        </authorList>
    </citation>
    <scope>NUCLEOTIDE SEQUENCE</scope>
    <source>
        <strain evidence="1">HKST-UBA14</strain>
    </source>
</reference>
<accession>A0A955L525</accession>
<evidence type="ECO:0000313" key="1">
    <source>
        <dbReference type="EMBL" id="MCA9383045.1"/>
    </source>
</evidence>